<dbReference type="InterPro" id="IPR036097">
    <property type="entry name" value="HisK_dim/P_sf"/>
</dbReference>
<gene>
    <name evidence="13" type="ORF">C7459_112110</name>
</gene>
<dbReference type="PANTHER" id="PTHR43065">
    <property type="entry name" value="SENSOR HISTIDINE KINASE"/>
    <property type="match status" value="1"/>
</dbReference>
<dbReference type="Pfam" id="PF13426">
    <property type="entry name" value="PAS_9"/>
    <property type="match status" value="1"/>
</dbReference>
<evidence type="ECO:0000313" key="14">
    <source>
        <dbReference type="Proteomes" id="UP000245634"/>
    </source>
</evidence>
<dbReference type="SMART" id="SM00387">
    <property type="entry name" value="HATPase_c"/>
    <property type="match status" value="1"/>
</dbReference>
<dbReference type="InterPro" id="IPR036890">
    <property type="entry name" value="HATPase_C_sf"/>
</dbReference>
<dbReference type="InterPro" id="IPR035965">
    <property type="entry name" value="PAS-like_dom_sf"/>
</dbReference>
<dbReference type="GO" id="GO:0000155">
    <property type="term" value="F:phosphorelay sensor kinase activity"/>
    <property type="evidence" value="ECO:0007669"/>
    <property type="project" value="InterPro"/>
</dbReference>
<proteinExistence type="predicted"/>
<dbReference type="NCBIfam" id="TIGR00229">
    <property type="entry name" value="sensory_box"/>
    <property type="match status" value="2"/>
</dbReference>
<evidence type="ECO:0000256" key="7">
    <source>
        <dbReference type="ARBA" id="ARBA00022840"/>
    </source>
</evidence>
<dbReference type="Proteomes" id="UP000245634">
    <property type="component" value="Unassembled WGS sequence"/>
</dbReference>
<evidence type="ECO:0000256" key="2">
    <source>
        <dbReference type="ARBA" id="ARBA00012438"/>
    </source>
</evidence>
<dbReference type="SMART" id="SM00091">
    <property type="entry name" value="PAS"/>
    <property type="match status" value="2"/>
</dbReference>
<reference evidence="13 14" key="1">
    <citation type="submission" date="2018-05" db="EMBL/GenBank/DDBJ databases">
        <title>Genomic Encyclopedia of Type Strains, Phase IV (KMG-IV): sequencing the most valuable type-strain genomes for metagenomic binning, comparative biology and taxonomic classification.</title>
        <authorList>
            <person name="Goeker M."/>
        </authorList>
    </citation>
    <scope>NUCLEOTIDE SEQUENCE [LARGE SCALE GENOMIC DNA]</scope>
    <source>
        <strain evidence="13 14">DSM 18773</strain>
    </source>
</reference>
<evidence type="ECO:0000259" key="10">
    <source>
        <dbReference type="PROSITE" id="PS50109"/>
    </source>
</evidence>
<evidence type="ECO:0000256" key="5">
    <source>
        <dbReference type="ARBA" id="ARBA00022741"/>
    </source>
</evidence>
<comment type="catalytic activity">
    <reaction evidence="1">
        <text>ATP + protein L-histidine = ADP + protein N-phospho-L-histidine.</text>
        <dbReference type="EC" id="2.7.13.3"/>
    </reaction>
</comment>
<feature type="domain" description="PAC" evidence="12">
    <location>
        <begin position="316"/>
        <end position="374"/>
    </location>
</feature>
<dbReference type="SUPFAM" id="SSF55785">
    <property type="entry name" value="PYP-like sensor domain (PAS domain)"/>
    <property type="match status" value="2"/>
</dbReference>
<dbReference type="InterPro" id="IPR005467">
    <property type="entry name" value="His_kinase_dom"/>
</dbReference>
<dbReference type="Gene3D" id="1.10.287.130">
    <property type="match status" value="1"/>
</dbReference>
<sequence>MWFRYRQILGGDILYSTSGWLRVCWLLLLVTGTISLVLDTKEFLHLMRGESAFQWETLTDWGFTALFVLSTLSLSSIMLRRKTQSLDPDALVQLITPLMNEGANGEPSRLPSSVYHLLQSLDVQRNTMRRCFQHAPFGVLFLGRNHSIVYANPVVVQMAGREAQELYSKQSDAFRSLFLQDEGQDDWLHMISQGQGALERCFGYLRQADGARLPVLVTGFPLTGTPQVDPAGFILFIEDISPSHQLRTLQHQHSFVLNSLHHGVVVTDLDFEITYANDALNEMFGLEPAQWVGQSIRQIVPADDGLSYRLAQMALENGETQFAQYDVSLPNGGGRRHVQVTATPLRDVTSTLMGMLLLYEDRSPEVELQETMRRNDQLETVSQMAASIAHEVRNPMTSVQGFLQLMAREIDPAHTHSMYLNVMEEDLKRINDIITEYLNFSRMGNDAMEEVRIATLLHNTYTLLQSEANLKGIEIELRLPGFDPLLTANANRLKQVLINLARNAMEAMCEGGGLLTLILEETAEGVCLHVQDTGPGITPDHLARIFNPFYTTKNTGTGLGLSISKKIIEEHNGTLQVATEPGKGTTFYIHLPR</sequence>
<dbReference type="PROSITE" id="PS50109">
    <property type="entry name" value="HIS_KIN"/>
    <property type="match status" value="1"/>
</dbReference>
<dbReference type="Gene3D" id="3.30.450.20">
    <property type="entry name" value="PAS domain"/>
    <property type="match status" value="2"/>
</dbReference>
<dbReference type="SUPFAM" id="SSF47384">
    <property type="entry name" value="Homodimeric domain of signal transducing histidine kinase"/>
    <property type="match status" value="1"/>
</dbReference>
<dbReference type="SMART" id="SM00388">
    <property type="entry name" value="HisKA"/>
    <property type="match status" value="1"/>
</dbReference>
<name>A0A316D8N9_9BACL</name>
<feature type="domain" description="PAS" evidence="11">
    <location>
        <begin position="256"/>
        <end position="318"/>
    </location>
</feature>
<keyword evidence="8" id="KW-0902">Two-component regulatory system</keyword>
<dbReference type="PRINTS" id="PR00344">
    <property type="entry name" value="BCTRLSENSOR"/>
</dbReference>
<evidence type="ECO:0000256" key="9">
    <source>
        <dbReference type="SAM" id="Phobius"/>
    </source>
</evidence>
<evidence type="ECO:0000256" key="1">
    <source>
        <dbReference type="ARBA" id="ARBA00000085"/>
    </source>
</evidence>
<dbReference type="CDD" id="cd00130">
    <property type="entry name" value="PAS"/>
    <property type="match status" value="2"/>
</dbReference>
<dbReference type="CDD" id="cd00082">
    <property type="entry name" value="HisKA"/>
    <property type="match status" value="1"/>
</dbReference>
<dbReference type="InterPro" id="IPR003661">
    <property type="entry name" value="HisK_dim/P_dom"/>
</dbReference>
<dbReference type="OrthoDB" id="9815750at2"/>
<dbReference type="Pfam" id="PF02518">
    <property type="entry name" value="HATPase_c"/>
    <property type="match status" value="1"/>
</dbReference>
<keyword evidence="9" id="KW-1133">Transmembrane helix</keyword>
<dbReference type="InterPro" id="IPR000700">
    <property type="entry name" value="PAS-assoc_C"/>
</dbReference>
<evidence type="ECO:0000256" key="4">
    <source>
        <dbReference type="ARBA" id="ARBA00022679"/>
    </source>
</evidence>
<dbReference type="EMBL" id="QGGL01000012">
    <property type="protein sequence ID" value="PWK10288.1"/>
    <property type="molecule type" value="Genomic_DNA"/>
</dbReference>
<evidence type="ECO:0000256" key="6">
    <source>
        <dbReference type="ARBA" id="ARBA00022777"/>
    </source>
</evidence>
<dbReference type="Gene3D" id="3.30.565.10">
    <property type="entry name" value="Histidine kinase-like ATPase, C-terminal domain"/>
    <property type="match status" value="1"/>
</dbReference>
<dbReference type="PROSITE" id="PS50112">
    <property type="entry name" value="PAS"/>
    <property type="match status" value="1"/>
</dbReference>
<dbReference type="InterPro" id="IPR003594">
    <property type="entry name" value="HATPase_dom"/>
</dbReference>
<organism evidence="13 14">
    <name type="scientific">Tumebacillus permanentifrigoris</name>
    <dbReference type="NCBI Taxonomy" id="378543"/>
    <lineage>
        <taxon>Bacteria</taxon>
        <taxon>Bacillati</taxon>
        <taxon>Bacillota</taxon>
        <taxon>Bacilli</taxon>
        <taxon>Bacillales</taxon>
        <taxon>Alicyclobacillaceae</taxon>
        <taxon>Tumebacillus</taxon>
    </lineage>
</organism>
<keyword evidence="5" id="KW-0547">Nucleotide-binding</keyword>
<dbReference type="InterPro" id="IPR013656">
    <property type="entry name" value="PAS_4"/>
</dbReference>
<dbReference type="Pfam" id="PF00512">
    <property type="entry name" value="HisKA"/>
    <property type="match status" value="1"/>
</dbReference>
<keyword evidence="4" id="KW-0808">Transferase</keyword>
<keyword evidence="9" id="KW-0472">Membrane</keyword>
<dbReference type="PROSITE" id="PS50113">
    <property type="entry name" value="PAC"/>
    <property type="match status" value="1"/>
</dbReference>
<keyword evidence="9" id="KW-0812">Transmembrane</keyword>
<accession>A0A316D8N9</accession>
<dbReference type="EC" id="2.7.13.3" evidence="2"/>
<keyword evidence="3" id="KW-0597">Phosphoprotein</keyword>
<feature type="transmembrane region" description="Helical" evidence="9">
    <location>
        <begin position="20"/>
        <end position="38"/>
    </location>
</feature>
<dbReference type="AlphaFoldDB" id="A0A316D8N9"/>
<evidence type="ECO:0000256" key="3">
    <source>
        <dbReference type="ARBA" id="ARBA00022553"/>
    </source>
</evidence>
<evidence type="ECO:0000259" key="12">
    <source>
        <dbReference type="PROSITE" id="PS50113"/>
    </source>
</evidence>
<evidence type="ECO:0000256" key="8">
    <source>
        <dbReference type="ARBA" id="ARBA00023012"/>
    </source>
</evidence>
<dbReference type="Pfam" id="PF08448">
    <property type="entry name" value="PAS_4"/>
    <property type="match status" value="1"/>
</dbReference>
<protein>
    <recommendedName>
        <fullName evidence="2">histidine kinase</fullName>
        <ecNumber evidence="2">2.7.13.3</ecNumber>
    </recommendedName>
</protein>
<evidence type="ECO:0000259" key="11">
    <source>
        <dbReference type="PROSITE" id="PS50112"/>
    </source>
</evidence>
<comment type="caution">
    <text evidence="13">The sequence shown here is derived from an EMBL/GenBank/DDBJ whole genome shotgun (WGS) entry which is preliminary data.</text>
</comment>
<dbReference type="PANTHER" id="PTHR43065:SF46">
    <property type="entry name" value="C4-DICARBOXYLATE TRANSPORT SENSOR PROTEIN DCTB"/>
    <property type="match status" value="1"/>
</dbReference>
<dbReference type="SUPFAM" id="SSF55874">
    <property type="entry name" value="ATPase domain of HSP90 chaperone/DNA topoisomerase II/histidine kinase"/>
    <property type="match status" value="1"/>
</dbReference>
<keyword evidence="7" id="KW-0067">ATP-binding</keyword>
<keyword evidence="6" id="KW-0418">Kinase</keyword>
<evidence type="ECO:0000313" key="13">
    <source>
        <dbReference type="EMBL" id="PWK10288.1"/>
    </source>
</evidence>
<dbReference type="InterPro" id="IPR004358">
    <property type="entry name" value="Sig_transdc_His_kin-like_C"/>
</dbReference>
<dbReference type="GO" id="GO:0005524">
    <property type="term" value="F:ATP binding"/>
    <property type="evidence" value="ECO:0007669"/>
    <property type="project" value="UniProtKB-KW"/>
</dbReference>
<keyword evidence="14" id="KW-1185">Reference proteome</keyword>
<feature type="domain" description="Histidine kinase" evidence="10">
    <location>
        <begin position="387"/>
        <end position="593"/>
    </location>
</feature>
<dbReference type="InterPro" id="IPR000014">
    <property type="entry name" value="PAS"/>
</dbReference>